<dbReference type="RefSeq" id="WP_187106649.1">
    <property type="nucleotide sequence ID" value="NZ_FAVC01000001.1"/>
</dbReference>
<keyword evidence="1" id="KW-0732">Signal</keyword>
<protein>
    <submittedName>
        <fullName evidence="2">Uncharacterized protein</fullName>
    </submittedName>
</protein>
<proteinExistence type="predicted"/>
<gene>
    <name evidence="2" type="ORF">ERS739223_00704</name>
</gene>
<evidence type="ECO:0000313" key="2">
    <source>
        <dbReference type="EMBL" id="CUU77570.1"/>
    </source>
</evidence>
<feature type="chain" id="PRO_5040910832" evidence="1">
    <location>
        <begin position="22"/>
        <end position="51"/>
    </location>
</feature>
<evidence type="ECO:0000313" key="3">
    <source>
        <dbReference type="Proteomes" id="UP000052245"/>
    </source>
</evidence>
<reference evidence="2 3" key="1">
    <citation type="submission" date="2015-11" db="EMBL/GenBank/DDBJ databases">
        <authorList>
            <consortium name="Pathogen Informatics"/>
        </authorList>
    </citation>
    <scope>NUCLEOTIDE SEQUENCE [LARGE SCALE GENOMIC DNA]</scope>
    <source>
        <strain evidence="2 3">007A-0283</strain>
    </source>
</reference>
<accession>A0A9W5EZC2</accession>
<dbReference type="Proteomes" id="UP000052245">
    <property type="component" value="Unassembled WGS sequence"/>
</dbReference>
<dbReference type="EMBL" id="FAVC01000001">
    <property type="protein sequence ID" value="CUU77570.1"/>
    <property type="molecule type" value="Genomic_DNA"/>
</dbReference>
<organism evidence="2 3">
    <name type="scientific">Campylobacter hyointestinalis subsp. hyointestinalis</name>
    <dbReference type="NCBI Taxonomy" id="91352"/>
    <lineage>
        <taxon>Bacteria</taxon>
        <taxon>Pseudomonadati</taxon>
        <taxon>Campylobacterota</taxon>
        <taxon>Epsilonproteobacteria</taxon>
        <taxon>Campylobacterales</taxon>
        <taxon>Campylobacteraceae</taxon>
        <taxon>Campylobacter</taxon>
    </lineage>
</organism>
<dbReference type="AlphaFoldDB" id="A0A9W5EZC2"/>
<sequence length="51" mass="5276">MLKKTLLSGLGVAVICASASAASLTGGGGRLFLCQFTKNSQKSTMSKPKMR</sequence>
<name>A0A9W5EZC2_CAMHY</name>
<evidence type="ECO:0000256" key="1">
    <source>
        <dbReference type="SAM" id="SignalP"/>
    </source>
</evidence>
<comment type="caution">
    <text evidence="2">The sequence shown here is derived from an EMBL/GenBank/DDBJ whole genome shotgun (WGS) entry which is preliminary data.</text>
</comment>
<feature type="signal peptide" evidence="1">
    <location>
        <begin position="1"/>
        <end position="21"/>
    </location>
</feature>